<dbReference type="Gene3D" id="3.20.20.70">
    <property type="entry name" value="Aldolase class I"/>
    <property type="match status" value="1"/>
</dbReference>
<name>A0A2T2XCV2_9FIRM</name>
<dbReference type="SUPFAM" id="SSF51569">
    <property type="entry name" value="Aldolase"/>
    <property type="match status" value="1"/>
</dbReference>
<comment type="caution">
    <text evidence="4">The sequence shown here is derived from an EMBL/GenBank/DDBJ whole genome shotgun (WGS) entry which is preliminary data.</text>
</comment>
<feature type="binding site" evidence="2">
    <location>
        <begin position="205"/>
        <end position="207"/>
    </location>
    <ligand>
        <name>dihydroxyacetone phosphate</name>
        <dbReference type="ChEBI" id="CHEBI:57642"/>
    </ligand>
</feature>
<accession>A0A2T2XCV2</accession>
<dbReference type="GO" id="GO:0016832">
    <property type="term" value="F:aldehyde-lyase activity"/>
    <property type="evidence" value="ECO:0007669"/>
    <property type="project" value="InterPro"/>
</dbReference>
<dbReference type="PIRSF" id="PIRSF001359">
    <property type="entry name" value="F_bP_aldolase_II"/>
    <property type="match status" value="1"/>
</dbReference>
<feature type="binding site" evidence="3">
    <location>
        <position position="84"/>
    </location>
    <ligand>
        <name>Zn(2+)</name>
        <dbReference type="ChEBI" id="CHEBI:29105"/>
        <label>1</label>
        <note>catalytic</note>
    </ligand>
</feature>
<dbReference type="InterPro" id="IPR000771">
    <property type="entry name" value="FBA_II"/>
</dbReference>
<gene>
    <name evidence="4" type="ORF">C7B46_15085</name>
</gene>
<feature type="binding site" evidence="3">
    <location>
        <position position="135"/>
    </location>
    <ligand>
        <name>Zn(2+)</name>
        <dbReference type="ChEBI" id="CHEBI:29105"/>
        <label>2</label>
    </ligand>
</feature>
<evidence type="ECO:0000256" key="2">
    <source>
        <dbReference type="PIRSR" id="PIRSR001359-2"/>
    </source>
</evidence>
<evidence type="ECO:0000256" key="1">
    <source>
        <dbReference type="PIRSR" id="PIRSR001359-1"/>
    </source>
</evidence>
<feature type="binding site" evidence="3">
    <location>
        <position position="176"/>
    </location>
    <ligand>
        <name>Zn(2+)</name>
        <dbReference type="ChEBI" id="CHEBI:29105"/>
        <label>1</label>
        <note>catalytic</note>
    </ligand>
</feature>
<keyword evidence="3" id="KW-0862">Zinc</keyword>
<proteinExistence type="predicted"/>
<organism evidence="4 5">
    <name type="scientific">Sulfobacillus benefaciens</name>
    <dbReference type="NCBI Taxonomy" id="453960"/>
    <lineage>
        <taxon>Bacteria</taxon>
        <taxon>Bacillati</taxon>
        <taxon>Bacillota</taxon>
        <taxon>Clostridia</taxon>
        <taxon>Eubacteriales</taxon>
        <taxon>Clostridiales Family XVII. Incertae Sedis</taxon>
        <taxon>Sulfobacillus</taxon>
    </lineage>
</organism>
<evidence type="ECO:0000313" key="4">
    <source>
        <dbReference type="EMBL" id="PSR32287.1"/>
    </source>
</evidence>
<keyword evidence="3" id="KW-0479">Metal-binding</keyword>
<dbReference type="PANTHER" id="PTHR30304:SF0">
    <property type="entry name" value="D-TAGATOSE-1,6-BISPHOSPHATE ALDOLASE SUBUNIT GATY-RELATED"/>
    <property type="match status" value="1"/>
</dbReference>
<dbReference type="Pfam" id="PF01116">
    <property type="entry name" value="F_bP_aldolase"/>
    <property type="match status" value="1"/>
</dbReference>
<dbReference type="PANTHER" id="PTHR30304">
    <property type="entry name" value="D-TAGATOSE-1,6-BISPHOSPHATE ALDOLASE"/>
    <property type="match status" value="1"/>
</dbReference>
<feature type="binding site" evidence="2">
    <location>
        <position position="177"/>
    </location>
    <ligand>
        <name>dihydroxyacetone phosphate</name>
        <dbReference type="ChEBI" id="CHEBI:57642"/>
    </ligand>
</feature>
<feature type="binding site" evidence="3">
    <location>
        <position position="105"/>
    </location>
    <ligand>
        <name>Zn(2+)</name>
        <dbReference type="ChEBI" id="CHEBI:29105"/>
        <label>2</label>
    </ligand>
</feature>
<dbReference type="AlphaFoldDB" id="A0A2T2XCV2"/>
<comment type="cofactor">
    <cofactor evidence="3">
        <name>Zn(2+)</name>
        <dbReference type="ChEBI" id="CHEBI:29105"/>
    </cofactor>
    <text evidence="3">Binds 2 Zn(2+) ions per subunit. One is catalytic and the other provides a structural contribution.</text>
</comment>
<feature type="binding site" evidence="3">
    <location>
        <position position="204"/>
    </location>
    <ligand>
        <name>Zn(2+)</name>
        <dbReference type="ChEBI" id="CHEBI:29105"/>
        <label>1</label>
        <note>catalytic</note>
    </ligand>
</feature>
<reference evidence="4 5" key="1">
    <citation type="journal article" date="2014" name="BMC Genomics">
        <title>Comparison of environmental and isolate Sulfobacillus genomes reveals diverse carbon, sulfur, nitrogen, and hydrogen metabolisms.</title>
        <authorList>
            <person name="Justice N.B."/>
            <person name="Norman A."/>
            <person name="Brown C.T."/>
            <person name="Singh A."/>
            <person name="Thomas B.C."/>
            <person name="Banfield J.F."/>
        </authorList>
    </citation>
    <scope>NUCLEOTIDE SEQUENCE [LARGE SCALE GENOMIC DNA]</scope>
    <source>
        <strain evidence="4">AMDSBA4</strain>
    </source>
</reference>
<dbReference type="Proteomes" id="UP000242972">
    <property type="component" value="Unassembled WGS sequence"/>
</dbReference>
<dbReference type="InterPro" id="IPR050246">
    <property type="entry name" value="Class_II_FBP_aldolase"/>
</dbReference>
<sequence length="276" mass="30243">MMGFVKPYALMERARNQGRAVCGFNVDSLDMAKGVIEGVCHVGMPSFLQVTPATLDIWGWDVFSTALVALVGEISGEIALHLDHATEVDDILRALEMGFTSVMYDGSMLAMDQNIEKTREVVRAARRAGIFVEAEIGHVGRDGDVVADTITEVAEAVQFVAQSDVDALAIAVGTRHGHVRRTNDLRFDRVSEIRDQVDVPLVLHGASRLSTAQLRQMIAAGITKINLGTELRSVWWQSMDQAKGEKPRQALAQAAKNLQIYVAQKLTDLTEKTVQN</sequence>
<dbReference type="EMBL" id="PXYW01000046">
    <property type="protein sequence ID" value="PSR32287.1"/>
    <property type="molecule type" value="Genomic_DNA"/>
</dbReference>
<evidence type="ECO:0000256" key="3">
    <source>
        <dbReference type="PIRSR" id="PIRSR001359-3"/>
    </source>
</evidence>
<feature type="active site" description="Proton donor" evidence="1">
    <location>
        <position position="83"/>
    </location>
</feature>
<dbReference type="GO" id="GO:0008270">
    <property type="term" value="F:zinc ion binding"/>
    <property type="evidence" value="ECO:0007669"/>
    <property type="project" value="InterPro"/>
</dbReference>
<dbReference type="InterPro" id="IPR013785">
    <property type="entry name" value="Aldolase_TIM"/>
</dbReference>
<evidence type="ECO:0000313" key="5">
    <source>
        <dbReference type="Proteomes" id="UP000242972"/>
    </source>
</evidence>
<dbReference type="GO" id="GO:0005975">
    <property type="term" value="P:carbohydrate metabolic process"/>
    <property type="evidence" value="ECO:0007669"/>
    <property type="project" value="InterPro"/>
</dbReference>
<feature type="binding site" evidence="2">
    <location>
        <begin position="226"/>
        <end position="229"/>
    </location>
    <ligand>
        <name>dihydroxyacetone phosphate</name>
        <dbReference type="ChEBI" id="CHEBI:57642"/>
    </ligand>
</feature>
<protein>
    <submittedName>
        <fullName evidence="4">Tagatose-bisphosphate aldolase</fullName>
    </submittedName>
</protein>